<protein>
    <submittedName>
        <fullName evidence="1">17312_t:CDS:1</fullName>
    </submittedName>
</protein>
<reference evidence="1" key="1">
    <citation type="submission" date="2021-06" db="EMBL/GenBank/DDBJ databases">
        <authorList>
            <person name="Kallberg Y."/>
            <person name="Tangrot J."/>
            <person name="Rosling A."/>
        </authorList>
    </citation>
    <scope>NUCLEOTIDE SEQUENCE</scope>
    <source>
        <strain evidence="1">UK204</strain>
    </source>
</reference>
<accession>A0A9N9G188</accession>
<gene>
    <name evidence="1" type="ORF">FCALED_LOCUS7161</name>
</gene>
<keyword evidence="2" id="KW-1185">Reference proteome</keyword>
<proteinExistence type="predicted"/>
<organism evidence="1 2">
    <name type="scientific">Funneliformis caledonium</name>
    <dbReference type="NCBI Taxonomy" id="1117310"/>
    <lineage>
        <taxon>Eukaryota</taxon>
        <taxon>Fungi</taxon>
        <taxon>Fungi incertae sedis</taxon>
        <taxon>Mucoromycota</taxon>
        <taxon>Glomeromycotina</taxon>
        <taxon>Glomeromycetes</taxon>
        <taxon>Glomerales</taxon>
        <taxon>Glomeraceae</taxon>
        <taxon>Funneliformis</taxon>
    </lineage>
</organism>
<name>A0A9N9G188_9GLOM</name>
<sequence>MIPIYTLNSKLSYQKNNSISTSTFPKIALDAIIDVKCLPTGFNTTHPPLPNNCDLCNKPLIENNHMKY</sequence>
<dbReference type="Proteomes" id="UP000789570">
    <property type="component" value="Unassembled WGS sequence"/>
</dbReference>
<evidence type="ECO:0000313" key="1">
    <source>
        <dbReference type="EMBL" id="CAG8572371.1"/>
    </source>
</evidence>
<dbReference type="AlphaFoldDB" id="A0A9N9G188"/>
<evidence type="ECO:0000313" key="2">
    <source>
        <dbReference type="Proteomes" id="UP000789570"/>
    </source>
</evidence>
<dbReference type="EMBL" id="CAJVPQ010001843">
    <property type="protein sequence ID" value="CAG8572371.1"/>
    <property type="molecule type" value="Genomic_DNA"/>
</dbReference>
<comment type="caution">
    <text evidence="1">The sequence shown here is derived from an EMBL/GenBank/DDBJ whole genome shotgun (WGS) entry which is preliminary data.</text>
</comment>